<organism evidence="2 3">
    <name type="scientific">Streptomyces himastatinicus ATCC 53653</name>
    <dbReference type="NCBI Taxonomy" id="457427"/>
    <lineage>
        <taxon>Bacteria</taxon>
        <taxon>Bacillati</taxon>
        <taxon>Actinomycetota</taxon>
        <taxon>Actinomycetes</taxon>
        <taxon>Kitasatosporales</taxon>
        <taxon>Streptomycetaceae</taxon>
        <taxon>Streptomyces</taxon>
        <taxon>Streptomyces violaceusniger group</taxon>
    </lineage>
</organism>
<protein>
    <submittedName>
        <fullName evidence="2">Uncharacterized protein</fullName>
    </submittedName>
</protein>
<feature type="region of interest" description="Disordered" evidence="1">
    <location>
        <begin position="1"/>
        <end position="37"/>
    </location>
</feature>
<dbReference type="AlphaFoldDB" id="D9WX48"/>
<name>D9WX48_9ACTN</name>
<evidence type="ECO:0000313" key="3">
    <source>
        <dbReference type="Proteomes" id="UP000003963"/>
    </source>
</evidence>
<feature type="compositionally biased region" description="Low complexity" evidence="1">
    <location>
        <begin position="8"/>
        <end position="18"/>
    </location>
</feature>
<accession>D9WX48</accession>
<dbReference type="STRING" id="457427.SSOG_09190"/>
<dbReference type="Pfam" id="PF19586">
    <property type="entry name" value="DUF6093"/>
    <property type="match status" value="1"/>
</dbReference>
<feature type="compositionally biased region" description="Basic residues" evidence="1">
    <location>
        <begin position="19"/>
        <end position="37"/>
    </location>
</feature>
<dbReference type="HOGENOM" id="CLU_1414460_0_0_11"/>
<proteinExistence type="predicted"/>
<reference evidence="2 3" key="1">
    <citation type="submission" date="2009-02" db="EMBL/GenBank/DDBJ databases">
        <title>Annotation of Streptomyces hygroscopicus strain ATCC 53653.</title>
        <authorList>
            <consortium name="The Broad Institute Genome Sequencing Platform"/>
            <consortium name="Broad Institute Microbial Sequencing Center"/>
            <person name="Fischbach M."/>
            <person name="Godfrey P."/>
            <person name="Ward D."/>
            <person name="Young S."/>
            <person name="Zeng Q."/>
            <person name="Koehrsen M."/>
            <person name="Alvarado L."/>
            <person name="Berlin A.M."/>
            <person name="Bochicchio J."/>
            <person name="Borenstein D."/>
            <person name="Chapman S.B."/>
            <person name="Chen Z."/>
            <person name="Engels R."/>
            <person name="Freedman E."/>
            <person name="Gellesch M."/>
            <person name="Goldberg J."/>
            <person name="Griggs A."/>
            <person name="Gujja S."/>
            <person name="Heilman E.R."/>
            <person name="Heiman D.I."/>
            <person name="Hepburn T.A."/>
            <person name="Howarth C."/>
            <person name="Jen D."/>
            <person name="Larson L."/>
            <person name="Lewis B."/>
            <person name="Mehta T."/>
            <person name="Park D."/>
            <person name="Pearson M."/>
            <person name="Richards J."/>
            <person name="Roberts A."/>
            <person name="Saif S."/>
            <person name="Shea T.D."/>
            <person name="Shenoy N."/>
            <person name="Sisk P."/>
            <person name="Stolte C."/>
            <person name="Sykes S.N."/>
            <person name="Thomson T."/>
            <person name="Walk T."/>
            <person name="White J."/>
            <person name="Yandava C."/>
            <person name="Straight P."/>
            <person name="Clardy J."/>
            <person name="Hung D."/>
            <person name="Kolter R."/>
            <person name="Mekalanos J."/>
            <person name="Walker S."/>
            <person name="Walsh C.T."/>
            <person name="Wieland-Brown L.C."/>
            <person name="Haas B."/>
            <person name="Nusbaum C."/>
            <person name="Birren B."/>
        </authorList>
    </citation>
    <scope>NUCLEOTIDE SEQUENCE [LARGE SCALE GENOMIC DNA]</scope>
    <source>
        <strain evidence="2 3">ATCC 53653</strain>
    </source>
</reference>
<dbReference type="InterPro" id="IPR046075">
    <property type="entry name" value="DUF6093"/>
</dbReference>
<sequence length="192" mass="20548">MARRGRSRAAGPGRAQPGRLRRRARRHRACHARHPHRLGAGEGGLMAGIDLSGIAKLIEGMVLLDTVRFSRPASGAPVFDQTTGEYVYPEAEVVYEGPGAVQPAGTPAEVIALPVANLPWVDETRSKYRALTPLSAPIAERDMLVSVIAVHPGGDVALIGRQWRVQDPGGVGTLNAVRITALDQVQQTRETS</sequence>
<evidence type="ECO:0000313" key="2">
    <source>
        <dbReference type="EMBL" id="EFL29476.1"/>
    </source>
</evidence>
<dbReference type="Proteomes" id="UP000003963">
    <property type="component" value="Unassembled WGS sequence"/>
</dbReference>
<keyword evidence="3" id="KW-1185">Reference proteome</keyword>
<dbReference type="EMBL" id="GG657755">
    <property type="protein sequence ID" value="EFL29476.1"/>
    <property type="molecule type" value="Genomic_DNA"/>
</dbReference>
<evidence type="ECO:0000256" key="1">
    <source>
        <dbReference type="SAM" id="MobiDB-lite"/>
    </source>
</evidence>
<gene>
    <name evidence="2" type="ORF">SSOG_09190</name>
</gene>